<proteinExistence type="predicted"/>
<dbReference type="AlphaFoldDB" id="A0A3E2DN13"/>
<organism evidence="1 2">
    <name type="scientific">Cutibacterium avidum</name>
    <dbReference type="NCBI Taxonomy" id="33010"/>
    <lineage>
        <taxon>Bacteria</taxon>
        <taxon>Bacillati</taxon>
        <taxon>Actinomycetota</taxon>
        <taxon>Actinomycetes</taxon>
        <taxon>Propionibacteriales</taxon>
        <taxon>Propionibacteriaceae</taxon>
        <taxon>Cutibacterium</taxon>
    </lineage>
</organism>
<sequence length="168" mass="17581">MEREDVVRPVADVNRRHVPVGDGEAQCSEGVARVRVVSTHGLCDDQGPSHVFGQGRCHAEDGGHASEYGARVQGAEDDDRRFFAGCGVRDSDRSGETVAAVEILLCGGAVEPLHLVIDLVREPALGPGHLGLRGAGGSFGHGGSLASGTQSERGQRRHSMCDVLIHAG</sequence>
<evidence type="ECO:0000313" key="2">
    <source>
        <dbReference type="Proteomes" id="UP000259211"/>
    </source>
</evidence>
<gene>
    <name evidence="1" type="ORF">CHT91_00100</name>
</gene>
<dbReference type="Proteomes" id="UP000259211">
    <property type="component" value="Unassembled WGS sequence"/>
</dbReference>
<comment type="caution">
    <text evidence="1">The sequence shown here is derived from an EMBL/GenBank/DDBJ whole genome shotgun (WGS) entry which is preliminary data.</text>
</comment>
<name>A0A3E2DN13_9ACTN</name>
<evidence type="ECO:0000313" key="1">
    <source>
        <dbReference type="EMBL" id="RFT46777.1"/>
    </source>
</evidence>
<reference evidence="1 2" key="1">
    <citation type="submission" date="2017-07" db="EMBL/GenBank/DDBJ databases">
        <authorList>
            <person name="Sun Z.S."/>
            <person name="Albrecht U."/>
            <person name="Echele G."/>
            <person name="Lee C.C."/>
        </authorList>
    </citation>
    <scope>NUCLEOTIDE SEQUENCE [LARGE SCALE GENOMIC DNA]</scope>
    <source>
        <strain evidence="1 2">P16-029</strain>
    </source>
</reference>
<accession>A0A3E2DN13</accession>
<protein>
    <submittedName>
        <fullName evidence="1">Uncharacterized protein</fullName>
    </submittedName>
</protein>
<dbReference type="EMBL" id="NOWI01000001">
    <property type="protein sequence ID" value="RFT46777.1"/>
    <property type="molecule type" value="Genomic_DNA"/>
</dbReference>